<feature type="domain" description="Aminoglycoside phosphotransferase" evidence="1">
    <location>
        <begin position="34"/>
        <end position="244"/>
    </location>
</feature>
<reference evidence="2 3" key="1">
    <citation type="submission" date="2020-07" db="EMBL/GenBank/DDBJ databases">
        <title>Sequencing the genomes of 1000 actinobacteria strains.</title>
        <authorList>
            <person name="Klenk H.-P."/>
        </authorList>
    </citation>
    <scope>NUCLEOTIDE SEQUENCE [LARGE SCALE GENOMIC DNA]</scope>
    <source>
        <strain evidence="2 3">DSM 23871</strain>
    </source>
</reference>
<keyword evidence="3" id="KW-1185">Reference proteome</keyword>
<keyword evidence="2" id="KW-0808">Transferase</keyword>
<dbReference type="Pfam" id="PF01636">
    <property type="entry name" value="APH"/>
    <property type="match status" value="1"/>
</dbReference>
<name>A0A852T4J5_9MICO</name>
<dbReference type="EMBL" id="JACCBJ010000001">
    <property type="protein sequence ID" value="NYD75782.1"/>
    <property type="molecule type" value="Genomic_DNA"/>
</dbReference>
<protein>
    <submittedName>
        <fullName evidence="2">Aminoglycoside phosphotransferase (APT) family kinase protein</fullName>
    </submittedName>
</protein>
<evidence type="ECO:0000313" key="2">
    <source>
        <dbReference type="EMBL" id="NYD75782.1"/>
    </source>
</evidence>
<dbReference type="InterPro" id="IPR011009">
    <property type="entry name" value="Kinase-like_dom_sf"/>
</dbReference>
<organism evidence="2 3">
    <name type="scientific">Leifsonia soli</name>
    <dbReference type="NCBI Taxonomy" id="582665"/>
    <lineage>
        <taxon>Bacteria</taxon>
        <taxon>Bacillati</taxon>
        <taxon>Actinomycetota</taxon>
        <taxon>Actinomycetes</taxon>
        <taxon>Micrococcales</taxon>
        <taxon>Microbacteriaceae</taxon>
        <taxon>Leifsonia</taxon>
    </lineage>
</organism>
<dbReference type="SUPFAM" id="SSF56112">
    <property type="entry name" value="Protein kinase-like (PK-like)"/>
    <property type="match status" value="1"/>
</dbReference>
<sequence>MVETRFVRPDAGLVDQIVIEVLRTAGAPVDPTSWTRIEHGSANLVVLAGEVAVRVSRSVESVPDFMRVQALVDRLPELPFSVPRSLTDPVRVGDIVAVGQTRLRGAPHPSGDGDPRQLRVLLEAIHNIPLDTVRADLAPARAFMGGASWFDIMTEQAIPLLAAQVQDRARQQADRLAALEPASPVLVHGDLAGGNVLWENGHVSAVLDWDLASADDPAEDVAALGTWHGWDSVTRATDAHIIRRARAFAATYPLQLICFALINSRPANELARAIDNANRRLLT</sequence>
<proteinExistence type="predicted"/>
<dbReference type="RefSeq" id="WP_179457599.1">
    <property type="nucleotide sequence ID" value="NZ_BAAAPX010000001.1"/>
</dbReference>
<dbReference type="Proteomes" id="UP000589620">
    <property type="component" value="Unassembled WGS sequence"/>
</dbReference>
<evidence type="ECO:0000313" key="3">
    <source>
        <dbReference type="Proteomes" id="UP000589620"/>
    </source>
</evidence>
<accession>A0A852T4J5</accession>
<dbReference type="Gene3D" id="3.90.1200.10">
    <property type="match status" value="1"/>
</dbReference>
<evidence type="ECO:0000259" key="1">
    <source>
        <dbReference type="Pfam" id="PF01636"/>
    </source>
</evidence>
<dbReference type="InterPro" id="IPR002575">
    <property type="entry name" value="Aminoglycoside_PTrfase"/>
</dbReference>
<comment type="caution">
    <text evidence="2">The sequence shown here is derived from an EMBL/GenBank/DDBJ whole genome shotgun (WGS) entry which is preliminary data.</text>
</comment>
<keyword evidence="2" id="KW-0418">Kinase</keyword>
<dbReference type="GO" id="GO:0016301">
    <property type="term" value="F:kinase activity"/>
    <property type="evidence" value="ECO:0007669"/>
    <property type="project" value="UniProtKB-KW"/>
</dbReference>
<gene>
    <name evidence="2" type="ORF">BJ963_003301</name>
</gene>
<dbReference type="AlphaFoldDB" id="A0A852T4J5"/>